<reference evidence="8" key="1">
    <citation type="journal article" date="2019" name="Int. J. Syst. Evol. Microbiol.">
        <title>The Global Catalogue of Microorganisms (GCM) 10K type strain sequencing project: providing services to taxonomists for standard genome sequencing and annotation.</title>
        <authorList>
            <consortium name="The Broad Institute Genomics Platform"/>
            <consortium name="The Broad Institute Genome Sequencing Center for Infectious Disease"/>
            <person name="Wu L."/>
            <person name="Ma J."/>
        </authorList>
    </citation>
    <scope>NUCLEOTIDE SEQUENCE [LARGE SCALE GENOMIC DNA]</scope>
    <source>
        <strain evidence="8">JCM 18123</strain>
    </source>
</reference>
<dbReference type="Gene3D" id="1.10.357.10">
    <property type="entry name" value="Tetracycline Repressor, domain 2"/>
    <property type="match status" value="1"/>
</dbReference>
<dbReference type="InterPro" id="IPR001647">
    <property type="entry name" value="HTH_TetR"/>
</dbReference>
<evidence type="ECO:0000256" key="2">
    <source>
        <dbReference type="ARBA" id="ARBA00023125"/>
    </source>
</evidence>
<feature type="compositionally biased region" description="Low complexity" evidence="5">
    <location>
        <begin position="206"/>
        <end position="221"/>
    </location>
</feature>
<proteinExistence type="predicted"/>
<gene>
    <name evidence="7" type="ORF">GCM10023224_01530</name>
</gene>
<dbReference type="PROSITE" id="PS50977">
    <property type="entry name" value="HTH_TETR_2"/>
    <property type="match status" value="1"/>
</dbReference>
<keyword evidence="8" id="KW-1185">Reference proteome</keyword>
<dbReference type="SUPFAM" id="SSF48498">
    <property type="entry name" value="Tetracyclin repressor-like, C-terminal domain"/>
    <property type="match status" value="1"/>
</dbReference>
<dbReference type="Pfam" id="PF00440">
    <property type="entry name" value="TetR_N"/>
    <property type="match status" value="1"/>
</dbReference>
<evidence type="ECO:0000313" key="7">
    <source>
        <dbReference type="EMBL" id="GAA4926452.1"/>
    </source>
</evidence>
<keyword evidence="1" id="KW-0805">Transcription regulation</keyword>
<dbReference type="PANTHER" id="PTHR30055:SF148">
    <property type="entry name" value="TETR-FAMILY TRANSCRIPTIONAL REGULATOR"/>
    <property type="match status" value="1"/>
</dbReference>
<dbReference type="Proteomes" id="UP001499993">
    <property type="component" value="Unassembled WGS sequence"/>
</dbReference>
<organism evidence="7 8">
    <name type="scientific">Streptomonospora halophila</name>
    <dbReference type="NCBI Taxonomy" id="427369"/>
    <lineage>
        <taxon>Bacteria</taxon>
        <taxon>Bacillati</taxon>
        <taxon>Actinomycetota</taxon>
        <taxon>Actinomycetes</taxon>
        <taxon>Streptosporangiales</taxon>
        <taxon>Nocardiopsidaceae</taxon>
        <taxon>Streptomonospora</taxon>
    </lineage>
</organism>
<dbReference type="InterPro" id="IPR011075">
    <property type="entry name" value="TetR_C"/>
</dbReference>
<feature type="DNA-binding region" description="H-T-H motif" evidence="4">
    <location>
        <begin position="50"/>
        <end position="69"/>
    </location>
</feature>
<protein>
    <recommendedName>
        <fullName evidence="6">HTH tetR-type domain-containing protein</fullName>
    </recommendedName>
</protein>
<evidence type="ECO:0000259" key="6">
    <source>
        <dbReference type="PROSITE" id="PS50977"/>
    </source>
</evidence>
<keyword evidence="2 4" id="KW-0238">DNA-binding</keyword>
<dbReference type="InterPro" id="IPR036271">
    <property type="entry name" value="Tet_transcr_reg_TetR-rel_C_sf"/>
</dbReference>
<dbReference type="EMBL" id="BAABIK010000001">
    <property type="protein sequence ID" value="GAA4926452.1"/>
    <property type="molecule type" value="Genomic_DNA"/>
</dbReference>
<evidence type="ECO:0000313" key="8">
    <source>
        <dbReference type="Proteomes" id="UP001499993"/>
    </source>
</evidence>
<evidence type="ECO:0000256" key="4">
    <source>
        <dbReference type="PROSITE-ProRule" id="PRU00335"/>
    </source>
</evidence>
<feature type="region of interest" description="Disordered" evidence="5">
    <location>
        <begin position="206"/>
        <end position="299"/>
    </location>
</feature>
<dbReference type="Pfam" id="PF16859">
    <property type="entry name" value="TetR_C_11"/>
    <property type="match status" value="1"/>
</dbReference>
<dbReference type="InterPro" id="IPR009057">
    <property type="entry name" value="Homeodomain-like_sf"/>
</dbReference>
<feature type="compositionally biased region" description="Low complexity" evidence="5">
    <location>
        <begin position="242"/>
        <end position="263"/>
    </location>
</feature>
<feature type="domain" description="HTH tetR-type" evidence="6">
    <location>
        <begin position="27"/>
        <end position="87"/>
    </location>
</feature>
<comment type="caution">
    <text evidence="7">The sequence shown here is derived from an EMBL/GenBank/DDBJ whole genome shotgun (WGS) entry which is preliminary data.</text>
</comment>
<keyword evidence="3" id="KW-0804">Transcription</keyword>
<dbReference type="Gene3D" id="1.10.10.60">
    <property type="entry name" value="Homeodomain-like"/>
    <property type="match status" value="1"/>
</dbReference>
<dbReference type="InterPro" id="IPR050109">
    <property type="entry name" value="HTH-type_TetR-like_transc_reg"/>
</dbReference>
<evidence type="ECO:0000256" key="5">
    <source>
        <dbReference type="SAM" id="MobiDB-lite"/>
    </source>
</evidence>
<dbReference type="PANTHER" id="PTHR30055">
    <property type="entry name" value="HTH-TYPE TRANSCRIPTIONAL REGULATOR RUTR"/>
    <property type="match status" value="1"/>
</dbReference>
<name>A0ABP9G2D6_9ACTN</name>
<evidence type="ECO:0000256" key="1">
    <source>
        <dbReference type="ARBA" id="ARBA00023015"/>
    </source>
</evidence>
<sequence>MHSLSISGVAMSESSAVQRGRGRRPAAEVRADVLTAAGRILLRDGMQAVRFDRVAAEAGASKTTLYKWWPSPGALAAEAYFAQSRRLLDFPDTGDVRADLVAQLRSFVRWLKDDGAEKPLSELIGAAQMDESLAQAWSESYALPRRELARQRLRIARRQGQLREDADLDIIVDQLWGACYHRLLVLRVPFDESIAERLVDQALHGAAPRGAGRPEPAATDRGAGRGPAGGAPCGASRGRGRCGAAATGTAGRAASPRRGVPTPVRRPRAGRRSGSPWPACAAVRRGCGHGRTGSAVRRR</sequence>
<dbReference type="SUPFAM" id="SSF46689">
    <property type="entry name" value="Homeodomain-like"/>
    <property type="match status" value="1"/>
</dbReference>
<evidence type="ECO:0000256" key="3">
    <source>
        <dbReference type="ARBA" id="ARBA00023163"/>
    </source>
</evidence>
<accession>A0ABP9G2D6</accession>